<evidence type="ECO:0000256" key="1">
    <source>
        <dbReference type="ARBA" id="ARBA00004651"/>
    </source>
</evidence>
<protein>
    <recommendedName>
        <fullName evidence="8">Rod shape-determining protein MreD</fullName>
    </recommendedName>
</protein>
<dbReference type="NCBIfam" id="TIGR03426">
    <property type="entry name" value="shape_MreD"/>
    <property type="match status" value="1"/>
</dbReference>
<evidence type="ECO:0000313" key="11">
    <source>
        <dbReference type="Proteomes" id="UP000737113"/>
    </source>
</evidence>
<keyword evidence="6 9" id="KW-1133">Transmembrane helix</keyword>
<comment type="subcellular location">
    <subcellularLocation>
        <location evidence="8">Cell inner membrane</location>
    </subcellularLocation>
    <subcellularLocation>
        <location evidence="1">Cell membrane</location>
        <topology evidence="1">Multi-pass membrane protein</topology>
    </subcellularLocation>
</comment>
<dbReference type="GO" id="GO:0005886">
    <property type="term" value="C:plasma membrane"/>
    <property type="evidence" value="ECO:0007669"/>
    <property type="project" value="UniProtKB-SubCell"/>
</dbReference>
<keyword evidence="7 8" id="KW-0472">Membrane</keyword>
<dbReference type="RefSeq" id="WP_169563898.1">
    <property type="nucleotide sequence ID" value="NZ_JAAXYH010000004.1"/>
</dbReference>
<organism evidence="10 11">
    <name type="scientific">Shewanella salipaludis</name>
    <dbReference type="NCBI Taxonomy" id="2723052"/>
    <lineage>
        <taxon>Bacteria</taxon>
        <taxon>Pseudomonadati</taxon>
        <taxon>Pseudomonadota</taxon>
        <taxon>Gammaproteobacteria</taxon>
        <taxon>Alteromonadales</taxon>
        <taxon>Shewanellaceae</taxon>
        <taxon>Shewanella</taxon>
    </lineage>
</organism>
<feature type="transmembrane region" description="Helical" evidence="9">
    <location>
        <begin position="12"/>
        <end position="31"/>
    </location>
</feature>
<keyword evidence="4 9" id="KW-0812">Transmembrane</keyword>
<evidence type="ECO:0000256" key="9">
    <source>
        <dbReference type="SAM" id="Phobius"/>
    </source>
</evidence>
<evidence type="ECO:0000256" key="3">
    <source>
        <dbReference type="ARBA" id="ARBA00022475"/>
    </source>
</evidence>
<evidence type="ECO:0000256" key="2">
    <source>
        <dbReference type="ARBA" id="ARBA00007776"/>
    </source>
</evidence>
<name>A0A972JJK0_9GAMM</name>
<keyword evidence="11" id="KW-1185">Reference proteome</keyword>
<evidence type="ECO:0000313" key="10">
    <source>
        <dbReference type="EMBL" id="NMH65225.1"/>
    </source>
</evidence>
<reference evidence="10" key="1">
    <citation type="submission" date="2020-04" db="EMBL/GenBank/DDBJ databases">
        <title>Description of Shewanella salipaludis sp. nov., isolated from a salt marsh.</title>
        <authorList>
            <person name="Park S."/>
            <person name="Yoon J.-H."/>
        </authorList>
    </citation>
    <scope>NUCLEOTIDE SEQUENCE</scope>
    <source>
        <strain evidence="10">SHSM-M6</strain>
    </source>
</reference>
<dbReference type="PANTHER" id="PTHR37484:SF1">
    <property type="entry name" value="ROD SHAPE-DETERMINING PROTEIN MRED"/>
    <property type="match status" value="1"/>
</dbReference>
<dbReference type="AlphaFoldDB" id="A0A972JJK0"/>
<sequence>MNIQAANGRMAVWVTLFLGILFQIMPLPEVVESWRPDWLLMVIIYWAVALPHRYNILTAWVLGVALDILLGANLGIRALALSLVVYVVVLHFQRIRHFPRWQQTLLVMCLVLLYHLVIFWLEFVISGAKFEPDFLLPAVSSLVIWPWLFLILRRVRRLYKVR</sequence>
<evidence type="ECO:0000256" key="4">
    <source>
        <dbReference type="ARBA" id="ARBA00022692"/>
    </source>
</evidence>
<dbReference type="Proteomes" id="UP000737113">
    <property type="component" value="Unassembled WGS sequence"/>
</dbReference>
<feature type="transmembrane region" description="Helical" evidence="9">
    <location>
        <begin position="134"/>
        <end position="152"/>
    </location>
</feature>
<dbReference type="GO" id="GO:0008360">
    <property type="term" value="P:regulation of cell shape"/>
    <property type="evidence" value="ECO:0007669"/>
    <property type="project" value="UniProtKB-UniRule"/>
</dbReference>
<keyword evidence="3 8" id="KW-1003">Cell membrane</keyword>
<feature type="transmembrane region" description="Helical" evidence="9">
    <location>
        <begin position="68"/>
        <end position="92"/>
    </location>
</feature>
<dbReference type="EMBL" id="JAAXYH010000004">
    <property type="protein sequence ID" value="NMH65225.1"/>
    <property type="molecule type" value="Genomic_DNA"/>
</dbReference>
<evidence type="ECO:0000256" key="7">
    <source>
        <dbReference type="ARBA" id="ARBA00023136"/>
    </source>
</evidence>
<dbReference type="InterPro" id="IPR007227">
    <property type="entry name" value="Cell_shape_determining_MreD"/>
</dbReference>
<gene>
    <name evidence="10" type="primary">mreD</name>
    <name evidence="10" type="ORF">HC757_08580</name>
</gene>
<comment type="similarity">
    <text evidence="2 8">Belongs to the MreD family.</text>
</comment>
<proteinExistence type="inferred from homology"/>
<dbReference type="PIRSF" id="PIRSF018472">
    <property type="entry name" value="MreD_proteobac"/>
    <property type="match status" value="1"/>
</dbReference>
<dbReference type="InterPro" id="IPR026034">
    <property type="entry name" value="MreD_proteobac"/>
</dbReference>
<comment type="caution">
    <text evidence="10">The sequence shown here is derived from an EMBL/GenBank/DDBJ whole genome shotgun (WGS) entry which is preliminary data.</text>
</comment>
<evidence type="ECO:0000256" key="6">
    <source>
        <dbReference type="ARBA" id="ARBA00022989"/>
    </source>
</evidence>
<accession>A0A972JJK0</accession>
<evidence type="ECO:0000256" key="8">
    <source>
        <dbReference type="PIRNR" id="PIRNR018472"/>
    </source>
</evidence>
<feature type="transmembrane region" description="Helical" evidence="9">
    <location>
        <begin position="104"/>
        <end position="128"/>
    </location>
</feature>
<comment type="function">
    <text evidence="8">Involved in formation of the rod shape of the cell. May also contribute to regulation of formation of penicillin-binding proteins.</text>
</comment>
<keyword evidence="5 8" id="KW-0133">Cell shape</keyword>
<dbReference type="Pfam" id="PF04093">
    <property type="entry name" value="MreD"/>
    <property type="match status" value="1"/>
</dbReference>
<dbReference type="PANTHER" id="PTHR37484">
    <property type="entry name" value="ROD SHAPE-DETERMINING PROTEIN MRED"/>
    <property type="match status" value="1"/>
</dbReference>
<keyword evidence="8" id="KW-0997">Cell inner membrane</keyword>
<evidence type="ECO:0000256" key="5">
    <source>
        <dbReference type="ARBA" id="ARBA00022960"/>
    </source>
</evidence>